<evidence type="ECO:0000313" key="3">
    <source>
        <dbReference type="Proteomes" id="UP000283254"/>
    </source>
</evidence>
<sequence length="252" mass="26686">MKLIQTTIAAALSLTMLGAFAHQGEHKKEHNGGIKSAPTKGVKAPFDIHHTKITTEGNVATFHVAVSGKAGASKPAKTGKLAGSKVFSYVWPTTMDPSTVGFERGAGILAFAVTSHPDFDDTPLYDENGDGKLDNDGDLWHSHWVVLTKDVACGKDALKIVDIPEGAKPKLPKTWPGLPILIDSPAYSPVFKGDTLEVKVPFDDITVLNNAGFDGVTAALRINESVHNPLVCVADVFKVASGNLSLPGKVNQ</sequence>
<dbReference type="Proteomes" id="UP000283254">
    <property type="component" value="Unassembled WGS sequence"/>
</dbReference>
<name>A0A422QKW3_9BURK</name>
<dbReference type="AlphaFoldDB" id="A0A422QKW3"/>
<evidence type="ECO:0000256" key="1">
    <source>
        <dbReference type="SAM" id="SignalP"/>
    </source>
</evidence>
<organism evidence="2 3">
    <name type="scientific">Massilia aurea</name>
    <dbReference type="NCBI Taxonomy" id="373040"/>
    <lineage>
        <taxon>Bacteria</taxon>
        <taxon>Pseudomonadati</taxon>
        <taxon>Pseudomonadota</taxon>
        <taxon>Betaproteobacteria</taxon>
        <taxon>Burkholderiales</taxon>
        <taxon>Oxalobacteraceae</taxon>
        <taxon>Telluria group</taxon>
        <taxon>Massilia</taxon>
    </lineage>
</organism>
<keyword evidence="3" id="KW-1185">Reference proteome</keyword>
<comment type="caution">
    <text evidence="2">The sequence shown here is derived from an EMBL/GenBank/DDBJ whole genome shotgun (WGS) entry which is preliminary data.</text>
</comment>
<feature type="signal peptide" evidence="1">
    <location>
        <begin position="1"/>
        <end position="21"/>
    </location>
</feature>
<evidence type="ECO:0000313" key="2">
    <source>
        <dbReference type="EMBL" id="RNF30640.1"/>
    </source>
</evidence>
<proteinExistence type="predicted"/>
<dbReference type="OrthoDB" id="572089at2"/>
<dbReference type="EMBL" id="JSAB01000099">
    <property type="protein sequence ID" value="RNF30640.1"/>
    <property type="molecule type" value="Genomic_DNA"/>
</dbReference>
<accession>A0A422QKW3</accession>
<protein>
    <submittedName>
        <fullName evidence="2">Uncharacterized protein</fullName>
    </submittedName>
</protein>
<dbReference type="RefSeq" id="WP_123069689.1">
    <property type="nucleotide sequence ID" value="NZ_JSAB01000099.1"/>
</dbReference>
<reference evidence="2" key="1">
    <citation type="submission" date="2014-10" db="EMBL/GenBank/DDBJ databases">
        <title>Massilia sp. genome.</title>
        <authorList>
            <person name="Xu B."/>
            <person name="Dai L."/>
            <person name="Huang Z."/>
        </authorList>
    </citation>
    <scope>NUCLEOTIDE SEQUENCE [LARGE SCALE GENOMIC DNA]</scope>
    <source>
        <strain evidence="2">CFS-1</strain>
    </source>
</reference>
<feature type="chain" id="PRO_5019437484" evidence="1">
    <location>
        <begin position="22"/>
        <end position="252"/>
    </location>
</feature>
<keyword evidence="1" id="KW-0732">Signal</keyword>
<gene>
    <name evidence="2" type="ORF">NM04_11595</name>
</gene>